<dbReference type="OMA" id="MLEDSHE"/>
<dbReference type="InParanoid" id="A8XUR3"/>
<dbReference type="GeneID" id="8579375"/>
<sequence>MKKTTWNFKQNQRELYRKLFGSTNRKSLNSSEHSYIPRVFEKIDVSGMCKAEHFEEPDRKKLKKNHSDFVLSRQLGMINDSFELTVVPKSNTSIYIDLYSFYKEKDSEKRWVGGMGDSGEKFKFPYLPYDPWCSADLHGHLFWVACTPAKMVEAEYGKLWYEDRPTSEYLWNTQARPNGRWSERQMKEVYKVYVYDP</sequence>
<dbReference type="CTD" id="8579375"/>
<keyword evidence="4" id="KW-0472">Membrane</keyword>
<keyword evidence="2" id="KW-0812">Transmembrane</keyword>
<dbReference type="RefSeq" id="XP_002637380.1">
    <property type="nucleotide sequence ID" value="XM_002637334.1"/>
</dbReference>
<dbReference type="EMBL" id="HE601047">
    <property type="protein sequence ID" value="CAP36388.1"/>
    <property type="molecule type" value="Genomic_DNA"/>
</dbReference>
<keyword evidence="3" id="KW-1133">Transmembrane helix</keyword>
<evidence type="ECO:0000256" key="4">
    <source>
        <dbReference type="ARBA" id="ARBA00023136"/>
    </source>
</evidence>
<dbReference type="WormBase" id="CBG19084">
    <property type="protein sequence ID" value="CBP23856"/>
    <property type="gene ID" value="WBGene00038359"/>
</dbReference>
<dbReference type="PANTHER" id="PTHR15407">
    <property type="entry name" value="FUKUTIN-RELATED"/>
    <property type="match status" value="1"/>
</dbReference>
<proteinExistence type="predicted"/>
<dbReference type="STRING" id="6238.A8XUR3"/>
<evidence type="ECO:0000313" key="7">
    <source>
        <dbReference type="WormBase" id="CBG19084"/>
    </source>
</evidence>
<dbReference type="InterPro" id="IPR009644">
    <property type="entry name" value="FKTN/MNN4/W02B3.4-1"/>
</dbReference>
<dbReference type="HOGENOM" id="CLU_1483323_0_0_1"/>
<dbReference type="Proteomes" id="UP000008549">
    <property type="component" value="Unassembled WGS sequence"/>
</dbReference>
<comment type="subcellular location">
    <subcellularLocation>
        <location evidence="1">Membrane</location>
        <topology evidence="1">Single-pass membrane protein</topology>
    </subcellularLocation>
</comment>
<dbReference type="GO" id="GO:0016020">
    <property type="term" value="C:membrane"/>
    <property type="evidence" value="ECO:0007669"/>
    <property type="project" value="UniProtKB-SubCell"/>
</dbReference>
<evidence type="ECO:0000313" key="6">
    <source>
        <dbReference type="Proteomes" id="UP000008549"/>
    </source>
</evidence>
<reference evidence="5 6" key="1">
    <citation type="journal article" date="2003" name="PLoS Biol.">
        <title>The genome sequence of Caenorhabditis briggsae: a platform for comparative genomics.</title>
        <authorList>
            <person name="Stein L.D."/>
            <person name="Bao Z."/>
            <person name="Blasiar D."/>
            <person name="Blumenthal T."/>
            <person name="Brent M.R."/>
            <person name="Chen N."/>
            <person name="Chinwalla A."/>
            <person name="Clarke L."/>
            <person name="Clee C."/>
            <person name="Coghlan A."/>
            <person name="Coulson A."/>
            <person name="D'Eustachio P."/>
            <person name="Fitch D.H."/>
            <person name="Fulton L.A."/>
            <person name="Fulton R.E."/>
            <person name="Griffiths-Jones S."/>
            <person name="Harris T.W."/>
            <person name="Hillier L.W."/>
            <person name="Kamath R."/>
            <person name="Kuwabara P.E."/>
            <person name="Mardis E.R."/>
            <person name="Marra M.A."/>
            <person name="Miner T.L."/>
            <person name="Minx P."/>
            <person name="Mullikin J.C."/>
            <person name="Plumb R.W."/>
            <person name="Rogers J."/>
            <person name="Schein J.E."/>
            <person name="Sohrmann M."/>
            <person name="Spieth J."/>
            <person name="Stajich J.E."/>
            <person name="Wei C."/>
            <person name="Willey D."/>
            <person name="Wilson R.K."/>
            <person name="Durbin R."/>
            <person name="Waterston R.H."/>
        </authorList>
    </citation>
    <scope>NUCLEOTIDE SEQUENCE [LARGE SCALE GENOMIC DNA]</scope>
    <source>
        <strain evidence="5 6">AF16</strain>
    </source>
</reference>
<gene>
    <name evidence="5 7" type="ORF">CBG19084</name>
    <name evidence="5" type="ORF">CBG_19084</name>
</gene>
<evidence type="ECO:0000256" key="3">
    <source>
        <dbReference type="ARBA" id="ARBA00022989"/>
    </source>
</evidence>
<dbReference type="eggNOG" id="ENOG502QUDN">
    <property type="taxonomic scope" value="Eukaryota"/>
</dbReference>
<evidence type="ECO:0000313" key="5">
    <source>
        <dbReference type="EMBL" id="CAP36388.1"/>
    </source>
</evidence>
<organism evidence="5 6">
    <name type="scientific">Caenorhabditis briggsae</name>
    <dbReference type="NCBI Taxonomy" id="6238"/>
    <lineage>
        <taxon>Eukaryota</taxon>
        <taxon>Metazoa</taxon>
        <taxon>Ecdysozoa</taxon>
        <taxon>Nematoda</taxon>
        <taxon>Chromadorea</taxon>
        <taxon>Rhabditida</taxon>
        <taxon>Rhabditina</taxon>
        <taxon>Rhabditomorpha</taxon>
        <taxon>Rhabditoidea</taxon>
        <taxon>Rhabditidae</taxon>
        <taxon>Peloderinae</taxon>
        <taxon>Caenorhabditis</taxon>
    </lineage>
</organism>
<dbReference type="KEGG" id="cbr:CBG_19084"/>
<evidence type="ECO:0000256" key="2">
    <source>
        <dbReference type="ARBA" id="ARBA00022692"/>
    </source>
</evidence>
<keyword evidence="6" id="KW-1185">Reference proteome</keyword>
<reference evidence="5 6" key="2">
    <citation type="journal article" date="2011" name="PLoS Genet.">
        <title>Caenorhabditis briggsae recombinant inbred line genotypes reveal inter-strain incompatibility and the evolution of recombination.</title>
        <authorList>
            <person name="Ross J.A."/>
            <person name="Koboldt D.C."/>
            <person name="Staisch J.E."/>
            <person name="Chamberlin H.M."/>
            <person name="Gupta B.P."/>
            <person name="Miller R.D."/>
            <person name="Baird S.E."/>
            <person name="Haag E.S."/>
        </authorList>
    </citation>
    <scope>NUCLEOTIDE SEQUENCE [LARGE SCALE GENOMIC DNA]</scope>
    <source>
        <strain evidence="5 6">AF16</strain>
    </source>
</reference>
<dbReference type="PANTHER" id="PTHR15407:SF41">
    <property type="entry name" value="FUKUTIN"/>
    <property type="match status" value="1"/>
</dbReference>
<name>A8XUR3_CAEBR</name>
<evidence type="ECO:0000256" key="1">
    <source>
        <dbReference type="ARBA" id="ARBA00004167"/>
    </source>
</evidence>
<protein>
    <submittedName>
        <fullName evidence="5">Protein CBG19084</fullName>
    </submittedName>
</protein>
<accession>A8XUR3</accession>
<dbReference type="AlphaFoldDB" id="A8XUR3"/>